<dbReference type="OrthoDB" id="617985at2"/>
<proteinExistence type="predicted"/>
<sequence>MIYRFKNILTLLFIFSLSFVKANAILVPMDVSQKNHLKAYGVSFWALENKIIIEWLLNYQGGSFLYPYNKVIEEQLIVKGISYKVIPTVKVLQIKSEIANPEVNMEVVQLESAPKIAVYTPQGKQPWDDAVTLVLTYAEIPYTEIYDSSIVKGGLAEFDWLHLHHEDFTGQYGKFYRSYRGMPWYQQQVRDNEAMASKLGYSKVSDLKLAVAQNIKNYVIGGGFLFTMCSGTDSFDIALAAQNTDICEQMYDHDPSAPNYQSKLEYDQTFAFKDFTLEKDPMVYEYSNIDATRDHKLPESQDKFFLFDFSAKWDVVPTMLCQNHTQVINGFMGQTTDFRKEFIKSEVLILGESKAFNTARYIHGELGMGTWTFYGGHDPEDYRHMVGDPPTDLKLHPNSPGYRLILNNILFPAAKKKKRKT</sequence>
<evidence type="ECO:0000313" key="2">
    <source>
        <dbReference type="Proteomes" id="UP000249248"/>
    </source>
</evidence>
<protein>
    <submittedName>
        <fullName evidence="1">Asparagine synthetase B</fullName>
    </submittedName>
</protein>
<name>A0A2W1N4G0_9FLAO</name>
<comment type="caution">
    <text evidence="1">The sequence shown here is derived from an EMBL/GenBank/DDBJ whole genome shotgun (WGS) entry which is preliminary data.</text>
</comment>
<organism evidence="1 2">
    <name type="scientific">Putridiphycobacter roseus</name>
    <dbReference type="NCBI Taxonomy" id="2219161"/>
    <lineage>
        <taxon>Bacteria</taxon>
        <taxon>Pseudomonadati</taxon>
        <taxon>Bacteroidota</taxon>
        <taxon>Flavobacteriia</taxon>
        <taxon>Flavobacteriales</taxon>
        <taxon>Crocinitomicaceae</taxon>
        <taxon>Putridiphycobacter</taxon>
    </lineage>
</organism>
<gene>
    <name evidence="1" type="ORF">DNU06_01210</name>
</gene>
<accession>A0A2W1N4G0</accession>
<dbReference type="Proteomes" id="UP000249248">
    <property type="component" value="Unassembled WGS sequence"/>
</dbReference>
<dbReference type="AlphaFoldDB" id="A0A2W1N4G0"/>
<keyword evidence="2" id="KW-1185">Reference proteome</keyword>
<evidence type="ECO:0000313" key="1">
    <source>
        <dbReference type="EMBL" id="PZE18480.1"/>
    </source>
</evidence>
<dbReference type="EMBL" id="QKSB01000001">
    <property type="protein sequence ID" value="PZE18480.1"/>
    <property type="molecule type" value="Genomic_DNA"/>
</dbReference>
<reference evidence="1 2" key="1">
    <citation type="submission" date="2018-06" db="EMBL/GenBank/DDBJ databases">
        <title>The draft genome sequence of Crocinitomix sp. SM1701.</title>
        <authorList>
            <person name="Zhang X."/>
        </authorList>
    </citation>
    <scope>NUCLEOTIDE SEQUENCE [LARGE SCALE GENOMIC DNA]</scope>
    <source>
        <strain evidence="1 2">SM1701</strain>
    </source>
</reference>